<dbReference type="InterPro" id="IPR052024">
    <property type="entry name" value="Methanogen_methyltrans"/>
</dbReference>
<organism evidence="3 4">
    <name type="scientific">Methermicoccus shengliensis</name>
    <dbReference type="NCBI Taxonomy" id="660064"/>
    <lineage>
        <taxon>Archaea</taxon>
        <taxon>Methanobacteriati</taxon>
        <taxon>Methanobacteriota</taxon>
        <taxon>Stenosarchaea group</taxon>
        <taxon>Methanomicrobia</taxon>
        <taxon>Methanosarcinales</taxon>
        <taxon>Methermicoccaceae</taxon>
        <taxon>Methermicoccus</taxon>
    </lineage>
</organism>
<dbReference type="EMBL" id="DUIH01000017">
    <property type="protein sequence ID" value="HIH69973.1"/>
    <property type="molecule type" value="Genomic_DNA"/>
</dbReference>
<evidence type="ECO:0000313" key="3">
    <source>
        <dbReference type="EMBL" id="HIH69973.1"/>
    </source>
</evidence>
<dbReference type="SUPFAM" id="SSF51726">
    <property type="entry name" value="UROD/MetE-like"/>
    <property type="match status" value="1"/>
</dbReference>
<dbReference type="PANTHER" id="PTHR47099">
    <property type="entry name" value="METHYLCOBAMIDE:COM METHYLTRANSFERASE MTBA"/>
    <property type="match status" value="1"/>
</dbReference>
<feature type="domain" description="Uroporphyrinogen decarboxylase (URO-D)" evidence="2">
    <location>
        <begin position="7"/>
        <end position="350"/>
    </location>
</feature>
<dbReference type="CDD" id="cd03465">
    <property type="entry name" value="URO-D_like"/>
    <property type="match status" value="1"/>
</dbReference>
<accession>A0A832RT68</accession>
<proteinExistence type="predicted"/>
<sequence>MREEMTPQERLMSLYQTGRADRPGIGAFAMGFVARMTHGLTVGEIYEYPIKLAKAYLPVQQLFGFDTGPLFGHACTGAAEFGGELTYPSPGSRGQSPSVKRHPVTTPEQVDALEVPDPSKAGEVPKFVEAMKYVMEKYPPGYKSPSIVVGTPFTWAGNIIGVERMLLWMIKQPELVHKVLDKVVEFLVEEVKYVLDEVGPVMFFDGGPTDSNDLISPKQFNEFALPYVKKFREEALKAGAPGFLCHPCGNQTKNVDMWTEVPGTFGINFDYRTPLETCVEKFGDLCMVVGNIEPSKFLTMDYDWVYNKTMECMRIAAMRCSHGYTVGPGCELPVDTPPVNLYAMVRATKDFAQTKEWRDFARA</sequence>
<protein>
    <recommendedName>
        <fullName evidence="2">Uroporphyrinogen decarboxylase (URO-D) domain-containing protein</fullName>
    </recommendedName>
</protein>
<dbReference type="GO" id="GO:0006779">
    <property type="term" value="P:porphyrin-containing compound biosynthetic process"/>
    <property type="evidence" value="ECO:0007669"/>
    <property type="project" value="InterPro"/>
</dbReference>
<dbReference type="Gene3D" id="3.20.20.210">
    <property type="match status" value="1"/>
</dbReference>
<evidence type="ECO:0000259" key="2">
    <source>
        <dbReference type="Pfam" id="PF01208"/>
    </source>
</evidence>
<dbReference type="GO" id="GO:0004853">
    <property type="term" value="F:uroporphyrinogen decarboxylase activity"/>
    <property type="evidence" value="ECO:0007669"/>
    <property type="project" value="InterPro"/>
</dbReference>
<dbReference type="Pfam" id="PF01208">
    <property type="entry name" value="URO-D"/>
    <property type="match status" value="1"/>
</dbReference>
<dbReference type="RefSeq" id="WP_042686087.1">
    <property type="nucleotide sequence ID" value="NZ_DUIH01000017.1"/>
</dbReference>
<dbReference type="AlphaFoldDB" id="A0A832RT68"/>
<dbReference type="InterPro" id="IPR000257">
    <property type="entry name" value="Uroporphyrinogen_deCOase"/>
</dbReference>
<dbReference type="PANTHER" id="PTHR47099:SF1">
    <property type="entry name" value="METHYLCOBAMIDE:COM METHYLTRANSFERASE MTBA"/>
    <property type="match status" value="1"/>
</dbReference>
<evidence type="ECO:0000313" key="4">
    <source>
        <dbReference type="Proteomes" id="UP000600363"/>
    </source>
</evidence>
<feature type="region of interest" description="Disordered" evidence="1">
    <location>
        <begin position="86"/>
        <end position="105"/>
    </location>
</feature>
<reference evidence="3" key="1">
    <citation type="journal article" date="2020" name="bioRxiv">
        <title>A rank-normalized archaeal taxonomy based on genome phylogeny resolves widespread incomplete and uneven classifications.</title>
        <authorList>
            <person name="Rinke C."/>
            <person name="Chuvochina M."/>
            <person name="Mussig A.J."/>
            <person name="Chaumeil P.-A."/>
            <person name="Waite D.W."/>
            <person name="Whitman W.B."/>
            <person name="Parks D.H."/>
            <person name="Hugenholtz P."/>
        </authorList>
    </citation>
    <scope>NUCLEOTIDE SEQUENCE</scope>
    <source>
        <strain evidence="3">UBA12518</strain>
    </source>
</reference>
<gene>
    <name evidence="3" type="ORF">HA299_05120</name>
</gene>
<dbReference type="InterPro" id="IPR038071">
    <property type="entry name" value="UROD/MetE-like_sf"/>
</dbReference>
<evidence type="ECO:0000256" key="1">
    <source>
        <dbReference type="SAM" id="MobiDB-lite"/>
    </source>
</evidence>
<name>A0A832RT68_9EURY</name>
<dbReference type="Proteomes" id="UP000600363">
    <property type="component" value="Unassembled WGS sequence"/>
</dbReference>
<comment type="caution">
    <text evidence="3">The sequence shown here is derived from an EMBL/GenBank/DDBJ whole genome shotgun (WGS) entry which is preliminary data.</text>
</comment>